<dbReference type="Gene3D" id="3.40.50.2300">
    <property type="match status" value="2"/>
</dbReference>
<keyword evidence="2 3" id="KW-0732">Signal</keyword>
<dbReference type="RefSeq" id="WP_163655044.1">
    <property type="nucleotide sequence ID" value="NZ_JAAGRN010000006.1"/>
</dbReference>
<evidence type="ECO:0000256" key="1">
    <source>
        <dbReference type="ARBA" id="ARBA00010062"/>
    </source>
</evidence>
<protein>
    <submittedName>
        <fullName evidence="5">ABC transporter substrate-binding protein</fullName>
    </submittedName>
</protein>
<comment type="similarity">
    <text evidence="1">Belongs to the leucine-binding protein family.</text>
</comment>
<evidence type="ECO:0000256" key="3">
    <source>
        <dbReference type="SAM" id="SignalP"/>
    </source>
</evidence>
<reference evidence="5" key="1">
    <citation type="submission" date="2020-02" db="EMBL/GenBank/DDBJ databases">
        <authorList>
            <person name="Chen W.-M."/>
        </authorList>
    </citation>
    <scope>NUCLEOTIDE SEQUENCE</scope>
    <source>
        <strain evidence="5">NBD-18</strain>
    </source>
</reference>
<dbReference type="CDD" id="cd06346">
    <property type="entry name" value="PBP1_ABC_ligand_binding-like"/>
    <property type="match status" value="1"/>
</dbReference>
<feature type="chain" id="PRO_5025419409" evidence="3">
    <location>
        <begin position="26"/>
        <end position="408"/>
    </location>
</feature>
<dbReference type="EMBL" id="JAAGRN010000006">
    <property type="protein sequence ID" value="NDY83651.1"/>
    <property type="molecule type" value="Genomic_DNA"/>
</dbReference>
<dbReference type="InterPro" id="IPR028081">
    <property type="entry name" value="Leu-bd"/>
</dbReference>
<dbReference type="InterPro" id="IPR051010">
    <property type="entry name" value="BCAA_transport"/>
</dbReference>
<accession>A0A6B2R020</accession>
<feature type="domain" description="Leucine-binding protein" evidence="4">
    <location>
        <begin position="32"/>
        <end position="342"/>
    </location>
</feature>
<feature type="signal peptide" evidence="3">
    <location>
        <begin position="1"/>
        <end position="25"/>
    </location>
</feature>
<evidence type="ECO:0000256" key="2">
    <source>
        <dbReference type="ARBA" id="ARBA00022729"/>
    </source>
</evidence>
<dbReference type="SUPFAM" id="SSF53822">
    <property type="entry name" value="Periplasmic binding protein-like I"/>
    <property type="match status" value="1"/>
</dbReference>
<proteinExistence type="inferred from homology"/>
<evidence type="ECO:0000259" key="4">
    <source>
        <dbReference type="Pfam" id="PF13458"/>
    </source>
</evidence>
<gene>
    <name evidence="5" type="ORF">G3I67_10440</name>
</gene>
<evidence type="ECO:0000313" key="5">
    <source>
        <dbReference type="EMBL" id="NDY83651.1"/>
    </source>
</evidence>
<comment type="caution">
    <text evidence="5">The sequence shown here is derived from an EMBL/GenBank/DDBJ whole genome shotgun (WGS) entry which is preliminary data.</text>
</comment>
<dbReference type="AlphaFoldDB" id="A0A6B2R020"/>
<dbReference type="InterPro" id="IPR028082">
    <property type="entry name" value="Peripla_BP_I"/>
</dbReference>
<dbReference type="PANTHER" id="PTHR30483">
    <property type="entry name" value="LEUCINE-SPECIFIC-BINDING PROTEIN"/>
    <property type="match status" value="1"/>
</dbReference>
<dbReference type="Pfam" id="PF13458">
    <property type="entry name" value="Peripla_BP_6"/>
    <property type="match status" value="1"/>
</dbReference>
<name>A0A6B2R020_9BURK</name>
<organism evidence="5">
    <name type="scientific">Sheuella amnicola</name>
    <dbReference type="NCBI Taxonomy" id="2707330"/>
    <lineage>
        <taxon>Bacteria</taxon>
        <taxon>Pseudomonadati</taxon>
        <taxon>Pseudomonadota</taxon>
        <taxon>Betaproteobacteria</taxon>
        <taxon>Burkholderiales</taxon>
        <taxon>Alcaligenaceae</taxon>
        <taxon>Sheuella</taxon>
    </lineage>
</organism>
<sequence>MNRRNLFKLSAATAALQMLPGFVLAQQSGVFRVGSLCPVTGAGSPYGPGMQQAIRMAVDEVNAAGGAGGVKLELFSEDSQTKPDAAVLAAKKLIEVNKVQALLGTWASGVTLAVMPLTDAAGIIEMNTSGAPAISTQDTKDLVWRYQATNDRFGQAFAEICKKNGWKRPATMAFNNASGLGNTQGFTKAWEAAGGKVVAHVTYEPNRPSYRSELQKILDAKPDVIVTGSYLPDTTIILREWFQSGVPVKWVMPGWAASPDLVKALGPEVTEGIISVDSISNEKSKSYEHFDAMYKKATGKDGSTNVYAAMTYDMVVVLALAIEAAGPGATVAQVNAKIREVGNPAGTPVFTFAEGKALLAKKQKINYEGASSKLDFDKYGDVTPDFGVYVIEKGQLVRRDVVSIPPGV</sequence>
<dbReference type="PANTHER" id="PTHR30483:SF6">
    <property type="entry name" value="PERIPLASMIC BINDING PROTEIN OF ABC TRANSPORTER FOR NATURAL AMINO ACIDS"/>
    <property type="match status" value="1"/>
</dbReference>